<protein>
    <submittedName>
        <fullName evidence="2">Uncharacterized protein</fullName>
    </submittedName>
</protein>
<organism evidence="2 3">
    <name type="scientific">Gordonia phage GAL1</name>
    <dbReference type="NCBI Taxonomy" id="1647469"/>
    <lineage>
        <taxon>Viruses</taxon>
        <taxon>Duplodnaviria</taxon>
        <taxon>Heunggongvirae</taxon>
        <taxon>Uroviricota</taxon>
        <taxon>Caudoviricetes</taxon>
        <taxon>Galunavirus</taxon>
        <taxon>Galunavirus GAL1</taxon>
    </lineage>
</organism>
<evidence type="ECO:0000256" key="1">
    <source>
        <dbReference type="SAM" id="Phobius"/>
    </source>
</evidence>
<evidence type="ECO:0000313" key="2">
    <source>
        <dbReference type="EMBL" id="AKJ72058.1"/>
    </source>
</evidence>
<sequence length="69" mass="7469">MTTLLDVLLVRTPPTVTGLAVAGAFWGFVIVSAASYVPKIAGWLTDADLDDEDPDEDFPHLRIVNGDIR</sequence>
<keyword evidence="1" id="KW-0472">Membrane</keyword>
<dbReference type="OrthoDB" id="25990at10239"/>
<keyword evidence="3" id="KW-1185">Reference proteome</keyword>
<evidence type="ECO:0000313" key="3">
    <source>
        <dbReference type="Proteomes" id="UP000201404"/>
    </source>
</evidence>
<reference evidence="2 3" key="1">
    <citation type="submission" date="2015-04" db="EMBL/GenBank/DDBJ databases">
        <title>Locating and activating molecular 'time bombs': can Mycolata prophages be selectively induced en masse to biologically control activated sludge foaming?</title>
        <authorList>
            <person name="Dyson Z.A."/>
            <person name="Brown T.L."/>
            <person name="Farrar B."/>
            <person name="Doyle S."/>
            <person name="Tucci J."/>
            <person name="Seviour R.J."/>
            <person name="Petrovski S."/>
        </authorList>
    </citation>
    <scope>NUCLEOTIDE SEQUENCE [LARGE SCALE GENOMIC DNA]</scope>
</reference>
<keyword evidence="1" id="KW-0812">Transmembrane</keyword>
<dbReference type="EMBL" id="KR053194">
    <property type="protein sequence ID" value="AKJ72058.1"/>
    <property type="molecule type" value="Genomic_DNA"/>
</dbReference>
<dbReference type="GeneID" id="30309358"/>
<dbReference type="Proteomes" id="UP000201404">
    <property type="component" value="Genome"/>
</dbReference>
<dbReference type="RefSeq" id="YP_009324435.1">
    <property type="nucleotide sequence ID" value="NC_031936.1"/>
</dbReference>
<proteinExistence type="predicted"/>
<gene>
    <name evidence="2" type="ORF">GAL1_43</name>
</gene>
<dbReference type="KEGG" id="vg:30309358"/>
<feature type="transmembrane region" description="Helical" evidence="1">
    <location>
        <begin position="16"/>
        <end position="37"/>
    </location>
</feature>
<accession>A0A159B6D9</accession>
<name>A0A159B6D9_9CAUD</name>
<keyword evidence="1" id="KW-1133">Transmembrane helix</keyword>